<organism evidence="1 2">
    <name type="scientific">Nocardioides silvaticus</name>
    <dbReference type="NCBI Taxonomy" id="2201891"/>
    <lineage>
        <taxon>Bacteria</taxon>
        <taxon>Bacillati</taxon>
        <taxon>Actinomycetota</taxon>
        <taxon>Actinomycetes</taxon>
        <taxon>Propionibacteriales</taxon>
        <taxon>Nocardioidaceae</taxon>
        <taxon>Nocardioides</taxon>
    </lineage>
</organism>
<dbReference type="AlphaFoldDB" id="A0A316TA24"/>
<dbReference type="RefSeq" id="WP_109697002.1">
    <property type="nucleotide sequence ID" value="NZ_QGDD01000011.1"/>
</dbReference>
<protein>
    <submittedName>
        <fullName evidence="1">Uncharacterized protein</fullName>
    </submittedName>
</protein>
<evidence type="ECO:0000313" key="1">
    <source>
        <dbReference type="EMBL" id="PWN01087.1"/>
    </source>
</evidence>
<dbReference type="OrthoDB" id="3784121at2"/>
<name>A0A316TA24_9ACTN</name>
<accession>A0A316TA24</accession>
<proteinExistence type="predicted"/>
<dbReference type="EMBL" id="QGDD01000011">
    <property type="protein sequence ID" value="PWN01087.1"/>
    <property type="molecule type" value="Genomic_DNA"/>
</dbReference>
<reference evidence="1 2" key="1">
    <citation type="submission" date="2018-05" db="EMBL/GenBank/DDBJ databases">
        <title>Nocardioides silvaticus genome.</title>
        <authorList>
            <person name="Li C."/>
            <person name="Wang G."/>
        </authorList>
    </citation>
    <scope>NUCLEOTIDE SEQUENCE [LARGE SCALE GENOMIC DNA]</scope>
    <source>
        <strain evidence="1 2">CCTCC AB 2018079</strain>
    </source>
</reference>
<keyword evidence="2" id="KW-1185">Reference proteome</keyword>
<gene>
    <name evidence="1" type="ORF">DJ010_19730</name>
</gene>
<evidence type="ECO:0000313" key="2">
    <source>
        <dbReference type="Proteomes" id="UP000245507"/>
    </source>
</evidence>
<sequence length="179" mass="19670">MILLLKTASLGVAGLAAGWALLPLGVRLDPEVAPSLPVDAGLQIREYGREGTFALHYRHQDEVTMSVPVDNGGPLPITIDAADLDDGPLPLLVPVADNLPVEVGAWGEEVVELTFRFDNCRYYHERSAVTWDRVDLEGSVLGRGFDRELELEYPIALHGQVIRNCPDRTLVRGDDVRPH</sequence>
<comment type="caution">
    <text evidence="1">The sequence shown here is derived from an EMBL/GenBank/DDBJ whole genome shotgun (WGS) entry which is preliminary data.</text>
</comment>
<dbReference type="Proteomes" id="UP000245507">
    <property type="component" value="Unassembled WGS sequence"/>
</dbReference>